<gene>
    <name evidence="6" type="ORF">B9G39_25090</name>
</gene>
<dbReference type="GO" id="GO:0016646">
    <property type="term" value="F:oxidoreductase activity, acting on the CH-NH group of donors, NAD or NADP as acceptor"/>
    <property type="evidence" value="ECO:0007669"/>
    <property type="project" value="UniProtKB-ARBA"/>
</dbReference>
<feature type="domain" description="Flavin reductase like" evidence="5">
    <location>
        <begin position="19"/>
        <end position="173"/>
    </location>
</feature>
<evidence type="ECO:0000256" key="1">
    <source>
        <dbReference type="ARBA" id="ARBA00001917"/>
    </source>
</evidence>
<comment type="caution">
    <text evidence="6">The sequence shown here is derived from an EMBL/GenBank/DDBJ whole genome shotgun (WGS) entry which is preliminary data.</text>
</comment>
<dbReference type="PANTHER" id="PTHR33798:SF5">
    <property type="entry name" value="FLAVIN REDUCTASE LIKE DOMAIN-CONTAINING PROTEIN"/>
    <property type="match status" value="1"/>
</dbReference>
<dbReference type="EMBL" id="NDXW01000001">
    <property type="protein sequence ID" value="RDH46469.1"/>
    <property type="molecule type" value="Genomic_DNA"/>
</dbReference>
<comment type="cofactor">
    <cofactor evidence="1">
        <name>FMN</name>
        <dbReference type="ChEBI" id="CHEBI:58210"/>
    </cofactor>
</comment>
<dbReference type="GO" id="GO:0010181">
    <property type="term" value="F:FMN binding"/>
    <property type="evidence" value="ECO:0007669"/>
    <property type="project" value="InterPro"/>
</dbReference>
<dbReference type="Proteomes" id="UP000257039">
    <property type="component" value="Unassembled WGS sequence"/>
</dbReference>
<dbReference type="AlphaFoldDB" id="A0A4P9VU86"/>
<keyword evidence="2" id="KW-0285">Flavoprotein</keyword>
<dbReference type="RefSeq" id="WP_094789222.1">
    <property type="nucleotide sequence ID" value="NZ_NDXW01000001.1"/>
</dbReference>
<reference evidence="6 7" key="1">
    <citation type="submission" date="2017-04" db="EMBL/GenBank/DDBJ databases">
        <title>Draft genome sequence of Zooshikella ganghwensis VG4 isolated from Red Sea sediments.</title>
        <authorList>
            <person name="Rehman Z."/>
            <person name="Alam I."/>
            <person name="Kamau A."/>
            <person name="Bajic V."/>
            <person name="Leiknes T."/>
        </authorList>
    </citation>
    <scope>NUCLEOTIDE SEQUENCE [LARGE SCALE GENOMIC DNA]</scope>
    <source>
        <strain evidence="6 7">VG4</strain>
    </source>
</reference>
<comment type="similarity">
    <text evidence="4">Belongs to the flavoredoxin family.</text>
</comment>
<dbReference type="InterPro" id="IPR012349">
    <property type="entry name" value="Split_barrel_FMN-bd"/>
</dbReference>
<dbReference type="PANTHER" id="PTHR33798">
    <property type="entry name" value="FLAVOPROTEIN OXYGENASE"/>
    <property type="match status" value="1"/>
</dbReference>
<proteinExistence type="inferred from homology"/>
<dbReference type="Gene3D" id="2.30.110.10">
    <property type="entry name" value="Electron Transport, Fmn-binding Protein, Chain A"/>
    <property type="match status" value="1"/>
</dbReference>
<evidence type="ECO:0000256" key="4">
    <source>
        <dbReference type="ARBA" id="ARBA00038054"/>
    </source>
</evidence>
<accession>A0A4P9VU86</accession>
<evidence type="ECO:0000313" key="7">
    <source>
        <dbReference type="Proteomes" id="UP000257039"/>
    </source>
</evidence>
<evidence type="ECO:0000313" key="6">
    <source>
        <dbReference type="EMBL" id="RDH46469.1"/>
    </source>
</evidence>
<keyword evidence="7" id="KW-1185">Reference proteome</keyword>
<evidence type="ECO:0000256" key="2">
    <source>
        <dbReference type="ARBA" id="ARBA00022630"/>
    </source>
</evidence>
<evidence type="ECO:0000256" key="3">
    <source>
        <dbReference type="ARBA" id="ARBA00022643"/>
    </source>
</evidence>
<protein>
    <submittedName>
        <fullName evidence="6">Flavin reductase family protein</fullName>
    </submittedName>
</protein>
<organism evidence="6 7">
    <name type="scientific">Zooshikella ganghwensis</name>
    <dbReference type="NCBI Taxonomy" id="202772"/>
    <lineage>
        <taxon>Bacteria</taxon>
        <taxon>Pseudomonadati</taxon>
        <taxon>Pseudomonadota</taxon>
        <taxon>Gammaproteobacteria</taxon>
        <taxon>Oceanospirillales</taxon>
        <taxon>Zooshikellaceae</taxon>
        <taxon>Zooshikella</taxon>
    </lineage>
</organism>
<sequence length="204" mass="22513">MQIDFSSLTPAQIYHWMTQSIVPRPIAWVISVNEMGGYNLAPFSYFNAVCSDPPLVMLSVGRKPGGEYKDTSENLIARKNCVIHIAKSNLAQLVTDSSRTLPAETSEVDELGLDLVPFEGFDVPRLACCDIAMACSFNQVHELGRNKQRVIYAEVHQLFVSDEVIAEDAKGRSKVDALRVDPLARLGSSEYAVMGKVISIPRPK</sequence>
<keyword evidence="3" id="KW-0288">FMN</keyword>
<dbReference type="Pfam" id="PF01613">
    <property type="entry name" value="Flavin_Reduct"/>
    <property type="match status" value="1"/>
</dbReference>
<dbReference type="SMART" id="SM00903">
    <property type="entry name" value="Flavin_Reduct"/>
    <property type="match status" value="1"/>
</dbReference>
<name>A0A4P9VU86_9GAMM</name>
<evidence type="ECO:0000259" key="5">
    <source>
        <dbReference type="SMART" id="SM00903"/>
    </source>
</evidence>
<dbReference type="SUPFAM" id="SSF50475">
    <property type="entry name" value="FMN-binding split barrel"/>
    <property type="match status" value="1"/>
</dbReference>
<dbReference type="InterPro" id="IPR002563">
    <property type="entry name" value="Flavin_Rdtase-like_dom"/>
</dbReference>